<dbReference type="EMBL" id="JAUZVT010000002">
    <property type="protein sequence ID" value="MDT3331400.1"/>
    <property type="molecule type" value="Genomic_DNA"/>
</dbReference>
<keyword evidence="5" id="KW-1185">Reference proteome</keyword>
<evidence type="ECO:0000256" key="1">
    <source>
        <dbReference type="ARBA" id="ARBA00022612"/>
    </source>
</evidence>
<dbReference type="InterPro" id="IPR010090">
    <property type="entry name" value="Phage_tape_meas"/>
</dbReference>
<dbReference type="RefSeq" id="WP_311870401.1">
    <property type="nucleotide sequence ID" value="NZ_JAUZVT010000002.1"/>
</dbReference>
<feature type="coiled-coil region" evidence="2">
    <location>
        <begin position="65"/>
        <end position="122"/>
    </location>
</feature>
<reference evidence="4 5" key="1">
    <citation type="submission" date="2023-08" db="EMBL/GenBank/DDBJ databases">
        <title>Microbacterium aquilitoris sp. nov. and Microbacterium gwkjibeachense sp. nov., isolated from beach.</title>
        <authorList>
            <person name="Lee S.D."/>
            <person name="Yang H."/>
            <person name="Kim I."/>
        </authorList>
    </citation>
    <scope>NUCLEOTIDE SEQUENCE [LARGE SCALE GENOMIC DNA]</scope>
    <source>
        <strain evidence="4 5">KSW-18</strain>
    </source>
</reference>
<dbReference type="Proteomes" id="UP001262835">
    <property type="component" value="Unassembled WGS sequence"/>
</dbReference>
<feature type="domain" description="Phage tail tape measure protein" evidence="3">
    <location>
        <begin position="248"/>
        <end position="426"/>
    </location>
</feature>
<dbReference type="Pfam" id="PF10145">
    <property type="entry name" value="PhageMin_Tail"/>
    <property type="match status" value="1"/>
</dbReference>
<evidence type="ECO:0000256" key="2">
    <source>
        <dbReference type="SAM" id="Coils"/>
    </source>
</evidence>
<proteinExistence type="predicted"/>
<name>A0ABU3GLX4_9MICO</name>
<evidence type="ECO:0000313" key="5">
    <source>
        <dbReference type="Proteomes" id="UP001262835"/>
    </source>
</evidence>
<evidence type="ECO:0000259" key="3">
    <source>
        <dbReference type="Pfam" id="PF10145"/>
    </source>
</evidence>
<keyword evidence="1" id="KW-1188">Viral release from host cell</keyword>
<accession>A0ABU3GLX4</accession>
<dbReference type="PANTHER" id="PTHR37813:SF1">
    <property type="entry name" value="FELS-2 PROPHAGE PROTEIN"/>
    <property type="match status" value="1"/>
</dbReference>
<dbReference type="PANTHER" id="PTHR37813">
    <property type="entry name" value="FELS-2 PROPHAGE PROTEIN"/>
    <property type="match status" value="1"/>
</dbReference>
<sequence>MRVAELEVLFTADDKPLEAAGKRADATVKRLNSQKIQLDADDSAAIAGMERVETRAKQLVSKDTALRVNANIDEAQKSVDTIEKELDYLRSLSTSVQVDADVQRAENKLRGARRALNALEGARAEMVVDVDDNPAKQKLSSVEDFAGEAGDDAGAELGNNLISALVAIPIAGAVIGVGAAVGKALIDGARKAIGQEAGRDRLAALTGLDEADAGRLARAAGEAYANVFGESVESNMDTARLALQFGILDADASNRDAQKVIEGLAGIADVLGEDVKPVATAVSTLLSTGVAKSAEEAFDLIAAGERNGANRADDLLDTLTEYPALFSRLGLEGDEALGLINQALEGGARNSDLAADALKEFQIRATDGSKTSAAAFGELGLNADEMTAKIAKGGESARDGLALVLDKLRETEDPVLRNAAAVGLFGTQAEDLGDALFKMDLSNAVEQLDGVTGSAQRMFDTLSDNDATKLEQAQRNIEVAMNGIQGALAAAFSEPLGDVAEFVSQNRGPVLEFLLQMANGALDFGESMVIAVADGTEAFGGFVAGPLADTVEGIAGIIDVMNGFGERPKELDDLAESMRGFDSTTADAADQIRDNLLPGIDDARGRLNNFGDSAVAMGYLNDASLRLADAIADVGDESGDLETQTKKAVAALNDEITAAEDAGDSQEALSDRFRVGTDAIRDQMVQSGLTKNEAQKLIDTILATPSSKGTTFSSNASDEEQKVADLASRVERLPNGDVIIRASTGDAQRSIDNLIIRNSGRQIVIGSRVATTQAMGGVVDFYASGGFHNLTPMQPVAQMVPASTWRVVGDRSDVPEAFIPLDGSARSMGILAETMRRMGVPAAGSASVGGGTGPSVQVIDHGTYYAYDPHKVAAEKEEKLRRALDAAGLS</sequence>
<keyword evidence="2" id="KW-0175">Coiled coil</keyword>
<protein>
    <submittedName>
        <fullName evidence="4">Phage tail tape measure protein</fullName>
    </submittedName>
</protein>
<evidence type="ECO:0000313" key="4">
    <source>
        <dbReference type="EMBL" id="MDT3331400.1"/>
    </source>
</evidence>
<comment type="caution">
    <text evidence="4">The sequence shown here is derived from an EMBL/GenBank/DDBJ whole genome shotgun (WGS) entry which is preliminary data.</text>
</comment>
<organism evidence="4 5">
    <name type="scientific">Microbacterium aquilitoris</name>
    <dbReference type="NCBI Taxonomy" id="3067307"/>
    <lineage>
        <taxon>Bacteria</taxon>
        <taxon>Bacillati</taxon>
        <taxon>Actinomycetota</taxon>
        <taxon>Actinomycetes</taxon>
        <taxon>Micrococcales</taxon>
        <taxon>Microbacteriaceae</taxon>
        <taxon>Microbacterium</taxon>
    </lineage>
</organism>
<gene>
    <name evidence="4" type="ORF">Q9S78_12045</name>
</gene>